<dbReference type="PATRIC" id="fig|1003195.11.peg.5547"/>
<dbReference type="CDD" id="cd06171">
    <property type="entry name" value="Sigma70_r4"/>
    <property type="match status" value="1"/>
</dbReference>
<feature type="compositionally biased region" description="Basic and acidic residues" evidence="5">
    <location>
        <begin position="1"/>
        <end position="10"/>
    </location>
</feature>
<keyword evidence="1" id="KW-0805">Transcription regulation</keyword>
<dbReference type="SUPFAM" id="SSF88659">
    <property type="entry name" value="Sigma3 and sigma4 domains of RNA polymerase sigma factors"/>
    <property type="match status" value="2"/>
</dbReference>
<dbReference type="Gene3D" id="1.10.10.10">
    <property type="entry name" value="Winged helix-like DNA-binding domain superfamily/Winged helix DNA-binding domain"/>
    <property type="match status" value="2"/>
</dbReference>
<dbReference type="NCBIfam" id="TIGR02937">
    <property type="entry name" value="sigma70-ECF"/>
    <property type="match status" value="1"/>
</dbReference>
<dbReference type="SUPFAM" id="SSF88946">
    <property type="entry name" value="Sigma2 domain of RNA polymerase sigma factors"/>
    <property type="match status" value="1"/>
</dbReference>
<evidence type="ECO:0000256" key="3">
    <source>
        <dbReference type="ARBA" id="ARBA00023125"/>
    </source>
</evidence>
<dbReference type="InterPro" id="IPR036388">
    <property type="entry name" value="WH-like_DNA-bd_sf"/>
</dbReference>
<protein>
    <submittedName>
        <fullName evidence="9">RNA polymerase sigma factor</fullName>
    </submittedName>
</protein>
<evidence type="ECO:0000256" key="4">
    <source>
        <dbReference type="ARBA" id="ARBA00023163"/>
    </source>
</evidence>
<keyword evidence="4" id="KW-0804">Transcription</keyword>
<dbReference type="STRING" id="1003195.SCATT_40910"/>
<dbReference type="KEGG" id="scy:SCATT_40910"/>
<dbReference type="eggNOG" id="COG1191">
    <property type="taxonomic scope" value="Bacteria"/>
</dbReference>
<accession>G8WXF2</accession>
<dbReference type="InterPro" id="IPR014322">
    <property type="entry name" value="RNA_pol_sigma-B/F/G"/>
</dbReference>
<keyword evidence="3" id="KW-0238">DNA-binding</keyword>
<feature type="domain" description="RNA polymerase sigma-70 region 2" evidence="7">
    <location>
        <begin position="147"/>
        <end position="216"/>
    </location>
</feature>
<dbReference type="AlphaFoldDB" id="F8JPA9"/>
<evidence type="ECO:0000256" key="1">
    <source>
        <dbReference type="ARBA" id="ARBA00023015"/>
    </source>
</evidence>
<evidence type="ECO:0000259" key="6">
    <source>
        <dbReference type="Pfam" id="PF04539"/>
    </source>
</evidence>
<dbReference type="HOGENOM" id="CLU_014793_8_0_11"/>
<reference evidence="10" key="1">
    <citation type="submission" date="2011-12" db="EMBL/GenBank/DDBJ databases">
        <title>Complete genome sequence of Streptomyces cattleya strain DSM 46488.</title>
        <authorList>
            <person name="Ou H.-Y."/>
            <person name="Li P."/>
            <person name="Zhao C."/>
            <person name="O'Hagan D."/>
            <person name="Deng Z."/>
        </authorList>
    </citation>
    <scope>NUCLEOTIDE SEQUENCE [LARGE SCALE GENOMIC DNA]</scope>
    <source>
        <strain evidence="10">ATCC 35852 / DSM 46488 / JCM 4925 / NBRC 14057 / NRRL 8057</strain>
    </source>
</reference>
<evidence type="ECO:0000313" key="10">
    <source>
        <dbReference type="Proteomes" id="UP000007842"/>
    </source>
</evidence>
<feature type="region of interest" description="Disordered" evidence="5">
    <location>
        <begin position="1"/>
        <end position="119"/>
    </location>
</feature>
<dbReference type="Pfam" id="PF04542">
    <property type="entry name" value="Sigma70_r2"/>
    <property type="match status" value="1"/>
</dbReference>
<sequence>MTAESSRELATEPAPSGVPEPAAVRRAGPAGRGAAVPAQAAARRHPPRHRPVPHIDATDALEQADPMERDQHGPGVDEQPPREHGRHPRATVAGHGSRGPAGHAHDTGDHPGTATAAPDRTGARALFIELSTLPEGSPERAELRNRLVQMHLPLVEHLARRFRNRGEPLDDLTQVATIGLIKSVNRFDPERGVEFSTYATPTVVGEIKRHFRDKGWAVRVPRRLQELRLALTTATGELSQAHGRAPTVHELAEHLKISEEEVLEGLESANAYSTLSLDVPDTDDESPAVADTLGAEDDALEGVEYRESLKPLLEQLPPREKKILLLRFFGNMTQSQIAQEVGISQMHVSRLLARTLAQLRDRLLVEE</sequence>
<dbReference type="EMBL" id="CP003219">
    <property type="protein sequence ID" value="AEW96462.1"/>
    <property type="molecule type" value="Genomic_DNA"/>
</dbReference>
<name>F8JPA9_STREN</name>
<dbReference type="PANTHER" id="PTHR30385:SF4">
    <property type="entry name" value="RNA POLYMERASE SIGMA-E FACTOR"/>
    <property type="match status" value="1"/>
</dbReference>
<dbReference type="InterPro" id="IPR007627">
    <property type="entry name" value="RNA_pol_sigma70_r2"/>
</dbReference>
<evidence type="ECO:0000259" key="8">
    <source>
        <dbReference type="Pfam" id="PF04545"/>
    </source>
</evidence>
<dbReference type="Pfam" id="PF04539">
    <property type="entry name" value="Sigma70_r3"/>
    <property type="match status" value="1"/>
</dbReference>
<organism evidence="9 10">
    <name type="scientific">Streptantibioticus cattleyicolor (strain ATCC 35852 / DSM 46488 / JCM 4925 / NBRC 14057 / NRRL 8057)</name>
    <name type="common">Streptomyces cattleya</name>
    <dbReference type="NCBI Taxonomy" id="1003195"/>
    <lineage>
        <taxon>Bacteria</taxon>
        <taxon>Bacillati</taxon>
        <taxon>Actinomycetota</taxon>
        <taxon>Actinomycetes</taxon>
        <taxon>Kitasatosporales</taxon>
        <taxon>Streptomycetaceae</taxon>
        <taxon>Streptantibioticus</taxon>
    </lineage>
</organism>
<keyword evidence="2" id="KW-0731">Sigma factor</keyword>
<dbReference type="Gene3D" id="1.20.120.1810">
    <property type="match status" value="1"/>
</dbReference>
<feature type="domain" description="RNA polymerase sigma-70 region 4" evidence="8">
    <location>
        <begin position="312"/>
        <end position="360"/>
    </location>
</feature>
<dbReference type="InterPro" id="IPR007624">
    <property type="entry name" value="RNA_pol_sigma70_r3"/>
</dbReference>
<dbReference type="GO" id="GO:0006352">
    <property type="term" value="P:DNA-templated transcription initiation"/>
    <property type="evidence" value="ECO:0007669"/>
    <property type="project" value="InterPro"/>
</dbReference>
<accession>F8JPA9</accession>
<dbReference type="PANTHER" id="PTHR30385">
    <property type="entry name" value="SIGMA FACTOR F FLAGELLAR"/>
    <property type="match status" value="1"/>
</dbReference>
<feature type="compositionally biased region" description="Basic residues" evidence="5">
    <location>
        <begin position="42"/>
        <end position="52"/>
    </location>
</feature>
<evidence type="ECO:0000313" key="9">
    <source>
        <dbReference type="EMBL" id="AEW96462.1"/>
    </source>
</evidence>
<evidence type="ECO:0000256" key="2">
    <source>
        <dbReference type="ARBA" id="ARBA00023082"/>
    </source>
</evidence>
<dbReference type="KEGG" id="sct:SCAT_4100"/>
<evidence type="ECO:0000259" key="7">
    <source>
        <dbReference type="Pfam" id="PF04542"/>
    </source>
</evidence>
<proteinExistence type="predicted"/>
<keyword evidence="10" id="KW-1185">Reference proteome</keyword>
<dbReference type="Proteomes" id="UP000007842">
    <property type="component" value="Chromosome"/>
</dbReference>
<dbReference type="Pfam" id="PF04545">
    <property type="entry name" value="Sigma70_r4"/>
    <property type="match status" value="1"/>
</dbReference>
<dbReference type="RefSeq" id="WP_014144813.1">
    <property type="nucleotide sequence ID" value="NC_016111.1"/>
</dbReference>
<dbReference type="InterPro" id="IPR000943">
    <property type="entry name" value="RNA_pol_sigma70"/>
</dbReference>
<dbReference type="InterPro" id="IPR013324">
    <property type="entry name" value="RNA_pol_sigma_r3/r4-like"/>
</dbReference>
<dbReference type="InterPro" id="IPR014284">
    <property type="entry name" value="RNA_pol_sigma-70_dom"/>
</dbReference>
<dbReference type="GO" id="GO:0016987">
    <property type="term" value="F:sigma factor activity"/>
    <property type="evidence" value="ECO:0007669"/>
    <property type="project" value="UniProtKB-KW"/>
</dbReference>
<feature type="domain" description="RNA polymerase sigma-70 region 3" evidence="6">
    <location>
        <begin position="228"/>
        <end position="287"/>
    </location>
</feature>
<gene>
    <name evidence="9" type="ordered locus">SCATT_40910</name>
</gene>
<dbReference type="InterPro" id="IPR013325">
    <property type="entry name" value="RNA_pol_sigma_r2"/>
</dbReference>
<evidence type="ECO:0000256" key="5">
    <source>
        <dbReference type="SAM" id="MobiDB-lite"/>
    </source>
</evidence>
<dbReference type="NCBIfam" id="TIGR02980">
    <property type="entry name" value="SigBFG"/>
    <property type="match status" value="1"/>
</dbReference>
<dbReference type="InterPro" id="IPR007630">
    <property type="entry name" value="RNA_pol_sigma70_r4"/>
</dbReference>
<dbReference type="GO" id="GO:0003677">
    <property type="term" value="F:DNA binding"/>
    <property type="evidence" value="ECO:0007669"/>
    <property type="project" value="UniProtKB-KW"/>
</dbReference>
<dbReference type="PRINTS" id="PR00046">
    <property type="entry name" value="SIGMA70FCT"/>
</dbReference>
<feature type="compositionally biased region" description="Low complexity" evidence="5">
    <location>
        <begin position="21"/>
        <end position="41"/>
    </location>
</feature>